<accession>A0ABS5C5Q4</accession>
<evidence type="ECO:0000259" key="6">
    <source>
        <dbReference type="Pfam" id="PF14464"/>
    </source>
</evidence>
<dbReference type="PANTHER" id="PTHR34858:SF1">
    <property type="entry name" value="CYSO-CYSTEINE PEPTIDASE"/>
    <property type="match status" value="1"/>
</dbReference>
<dbReference type="RefSeq" id="WP_210654731.1">
    <property type="nucleotide sequence ID" value="NZ_JAGKSP010000001.1"/>
</dbReference>
<dbReference type="SUPFAM" id="SSF102712">
    <property type="entry name" value="JAB1/MPN domain"/>
    <property type="match status" value="1"/>
</dbReference>
<proteinExistence type="predicted"/>
<dbReference type="Gene3D" id="3.40.140.10">
    <property type="entry name" value="Cytidine Deaminase, domain 2"/>
    <property type="match status" value="1"/>
</dbReference>
<name>A0ABS5C5Q4_9BACL</name>
<keyword evidence="5" id="KW-0482">Metalloprotease</keyword>
<dbReference type="InterPro" id="IPR051929">
    <property type="entry name" value="VirAsm_ModProt"/>
</dbReference>
<dbReference type="Proteomes" id="UP000673394">
    <property type="component" value="Unassembled WGS sequence"/>
</dbReference>
<keyword evidence="3" id="KW-0378">Hydrolase</keyword>
<evidence type="ECO:0000256" key="3">
    <source>
        <dbReference type="ARBA" id="ARBA00022801"/>
    </source>
</evidence>
<evidence type="ECO:0000313" key="8">
    <source>
        <dbReference type="Proteomes" id="UP000673394"/>
    </source>
</evidence>
<comment type="caution">
    <text evidence="7">The sequence shown here is derived from an EMBL/GenBank/DDBJ whole genome shotgun (WGS) entry which is preliminary data.</text>
</comment>
<keyword evidence="4" id="KW-0862">Zinc</keyword>
<sequence>MKNTIIHANEPELDSAPAQVFITTEAYQSLIECCLRALPEEACGILSGTAGQAQQPFVTVTGIQGVRNRSQQPLNRFAFDPEEWIQAYYSMQKNRQSLVGYFHSHPSSMPIPSTADWNGLYTTATGINYWIVSLKQEDKPFIQPYWAEKGSFTPLMLTQISI</sequence>
<dbReference type="EMBL" id="JAGKSP010000001">
    <property type="protein sequence ID" value="MBP3961336.1"/>
    <property type="molecule type" value="Genomic_DNA"/>
</dbReference>
<gene>
    <name evidence="7" type="ORF">I8J30_01330</name>
</gene>
<evidence type="ECO:0000256" key="5">
    <source>
        <dbReference type="ARBA" id="ARBA00023049"/>
    </source>
</evidence>
<dbReference type="PANTHER" id="PTHR34858">
    <property type="entry name" value="CYSO-CYSTEINE PEPTIDASE"/>
    <property type="match status" value="1"/>
</dbReference>
<reference evidence="7 8" key="1">
    <citation type="submission" date="2021-04" db="EMBL/GenBank/DDBJ databases">
        <title>Paenibacillus sp. DLE-14 whole genome sequence.</title>
        <authorList>
            <person name="Ham Y.J."/>
        </authorList>
    </citation>
    <scope>NUCLEOTIDE SEQUENCE [LARGE SCALE GENOMIC DNA]</scope>
    <source>
        <strain evidence="7 8">DLE-14</strain>
    </source>
</reference>
<keyword evidence="2" id="KW-0479">Metal-binding</keyword>
<evidence type="ECO:0000256" key="4">
    <source>
        <dbReference type="ARBA" id="ARBA00022833"/>
    </source>
</evidence>
<dbReference type="CDD" id="cd08070">
    <property type="entry name" value="MPN_like"/>
    <property type="match status" value="1"/>
</dbReference>
<dbReference type="Pfam" id="PF14464">
    <property type="entry name" value="Prok-JAB"/>
    <property type="match status" value="1"/>
</dbReference>
<evidence type="ECO:0000256" key="1">
    <source>
        <dbReference type="ARBA" id="ARBA00022670"/>
    </source>
</evidence>
<keyword evidence="8" id="KW-1185">Reference proteome</keyword>
<evidence type="ECO:0000313" key="7">
    <source>
        <dbReference type="EMBL" id="MBP3961336.1"/>
    </source>
</evidence>
<keyword evidence="1" id="KW-0645">Protease</keyword>
<feature type="domain" description="JAB" evidence="6">
    <location>
        <begin position="25"/>
        <end position="136"/>
    </location>
</feature>
<dbReference type="InterPro" id="IPR028090">
    <property type="entry name" value="JAB_dom_prok"/>
</dbReference>
<protein>
    <submittedName>
        <fullName evidence="7">M67 family metallopeptidase</fullName>
    </submittedName>
</protein>
<evidence type="ECO:0000256" key="2">
    <source>
        <dbReference type="ARBA" id="ARBA00022723"/>
    </source>
</evidence>
<organism evidence="7 8">
    <name type="scientific">Paenibacillus lignilyticus</name>
    <dbReference type="NCBI Taxonomy" id="1172615"/>
    <lineage>
        <taxon>Bacteria</taxon>
        <taxon>Bacillati</taxon>
        <taxon>Bacillota</taxon>
        <taxon>Bacilli</taxon>
        <taxon>Bacillales</taxon>
        <taxon>Paenibacillaceae</taxon>
        <taxon>Paenibacillus</taxon>
    </lineage>
</organism>